<proteinExistence type="predicted"/>
<evidence type="ECO:0000256" key="1">
    <source>
        <dbReference type="SAM" id="MobiDB-lite"/>
    </source>
</evidence>
<dbReference type="Proteomes" id="UP000762676">
    <property type="component" value="Unassembled WGS sequence"/>
</dbReference>
<organism evidence="2 3">
    <name type="scientific">Elysia marginata</name>
    <dbReference type="NCBI Taxonomy" id="1093978"/>
    <lineage>
        <taxon>Eukaryota</taxon>
        <taxon>Metazoa</taxon>
        <taxon>Spiralia</taxon>
        <taxon>Lophotrochozoa</taxon>
        <taxon>Mollusca</taxon>
        <taxon>Gastropoda</taxon>
        <taxon>Heterobranchia</taxon>
        <taxon>Euthyneura</taxon>
        <taxon>Panpulmonata</taxon>
        <taxon>Sacoglossa</taxon>
        <taxon>Placobranchoidea</taxon>
        <taxon>Plakobranchidae</taxon>
        <taxon>Elysia</taxon>
    </lineage>
</organism>
<reference evidence="2 3" key="1">
    <citation type="journal article" date="2021" name="Elife">
        <title>Chloroplast acquisition without the gene transfer in kleptoplastic sea slugs, Plakobranchus ocellatus.</title>
        <authorList>
            <person name="Maeda T."/>
            <person name="Takahashi S."/>
            <person name="Yoshida T."/>
            <person name="Shimamura S."/>
            <person name="Takaki Y."/>
            <person name="Nagai Y."/>
            <person name="Toyoda A."/>
            <person name="Suzuki Y."/>
            <person name="Arimoto A."/>
            <person name="Ishii H."/>
            <person name="Satoh N."/>
            <person name="Nishiyama T."/>
            <person name="Hasebe M."/>
            <person name="Maruyama T."/>
            <person name="Minagawa J."/>
            <person name="Obokata J."/>
            <person name="Shigenobu S."/>
        </authorList>
    </citation>
    <scope>NUCLEOTIDE SEQUENCE [LARGE SCALE GENOMIC DNA]</scope>
</reference>
<name>A0AAV4F7Y6_9GAST</name>
<evidence type="ECO:0000313" key="3">
    <source>
        <dbReference type="Proteomes" id="UP000762676"/>
    </source>
</evidence>
<feature type="compositionally biased region" description="Basic and acidic residues" evidence="1">
    <location>
        <begin position="28"/>
        <end position="41"/>
    </location>
</feature>
<feature type="region of interest" description="Disordered" evidence="1">
    <location>
        <begin position="1"/>
        <end position="41"/>
    </location>
</feature>
<protein>
    <submittedName>
        <fullName evidence="2">Uncharacterized protein</fullName>
    </submittedName>
</protein>
<dbReference type="AlphaFoldDB" id="A0AAV4F7Y6"/>
<evidence type="ECO:0000313" key="2">
    <source>
        <dbReference type="EMBL" id="GFR69184.1"/>
    </source>
</evidence>
<accession>A0AAV4F7Y6</accession>
<dbReference type="EMBL" id="BMAT01011260">
    <property type="protein sequence ID" value="GFR69184.1"/>
    <property type="molecule type" value="Genomic_DNA"/>
</dbReference>
<keyword evidence="3" id="KW-1185">Reference proteome</keyword>
<comment type="caution">
    <text evidence="2">The sequence shown here is derived from an EMBL/GenBank/DDBJ whole genome shotgun (WGS) entry which is preliminary data.</text>
</comment>
<gene>
    <name evidence="2" type="ORF">ElyMa_005624300</name>
</gene>
<sequence>MNSNNTQRCVSRAGSNRKLDRLSFQGNDEEKGKKGQRSEEKRAVCCGSRIDDVAERMTWPGYSAWLWVLQHFTVHDCTAGGRASLRTGDTNTTDSIR</sequence>